<accession>A0A9W6ZK83</accession>
<reference evidence="2" key="1">
    <citation type="journal article" date="2023" name="Commun. Biol.">
        <title>Genome analysis of Parmales, the sister group of diatoms, reveals the evolutionary specialization of diatoms from phago-mixotrophs to photoautotrophs.</title>
        <authorList>
            <person name="Ban H."/>
            <person name="Sato S."/>
            <person name="Yoshikawa S."/>
            <person name="Yamada K."/>
            <person name="Nakamura Y."/>
            <person name="Ichinomiya M."/>
            <person name="Sato N."/>
            <person name="Blanc-Mathieu R."/>
            <person name="Endo H."/>
            <person name="Kuwata A."/>
            <person name="Ogata H."/>
        </authorList>
    </citation>
    <scope>NUCLEOTIDE SEQUENCE [LARGE SCALE GENOMIC DNA]</scope>
    <source>
        <strain evidence="2">NIES 3700</strain>
    </source>
</reference>
<name>A0A9W6ZK83_9STRA</name>
<evidence type="ECO:0000313" key="2">
    <source>
        <dbReference type="Proteomes" id="UP001165122"/>
    </source>
</evidence>
<dbReference type="AlphaFoldDB" id="A0A9W6ZK83"/>
<dbReference type="EMBL" id="BRXW01000418">
    <property type="protein sequence ID" value="GMH52538.1"/>
    <property type="molecule type" value="Genomic_DNA"/>
</dbReference>
<comment type="caution">
    <text evidence="1">The sequence shown here is derived from an EMBL/GenBank/DDBJ whole genome shotgun (WGS) entry which is preliminary data.</text>
</comment>
<protein>
    <submittedName>
        <fullName evidence="1">Uncharacterized protein</fullName>
    </submittedName>
</protein>
<organism evidence="1 2">
    <name type="scientific">Triparma laevis f. longispina</name>
    <dbReference type="NCBI Taxonomy" id="1714387"/>
    <lineage>
        <taxon>Eukaryota</taxon>
        <taxon>Sar</taxon>
        <taxon>Stramenopiles</taxon>
        <taxon>Ochrophyta</taxon>
        <taxon>Bolidophyceae</taxon>
        <taxon>Parmales</taxon>
        <taxon>Triparmaceae</taxon>
        <taxon>Triparma</taxon>
    </lineage>
</organism>
<sequence>MELPPPPATQAPSSTFSPLLLPPTVTTTLRQPTLLLLHILSHLTHRIFPSSLNKIRENERGLLRSWVLESDGLNVRSVGFEMWKIGGRDVVLEKYFIDLSPTSLPTNYSDLHTEIESYISLCTLKSTCFKKTSTGTKKKYYVIELLGSKILKYVSYSKKEIDPEYSLSSFSKVYKFIQEYHSYFFSLHSPRMIEEFISEVKINCKVNGGVVRQALLKISNIQFSQRSNTSEISSYTSECNEEDDAAFNDVQKKPETKRRGKERTFIRSTRVIQVGFKGGC</sequence>
<evidence type="ECO:0000313" key="1">
    <source>
        <dbReference type="EMBL" id="GMH52538.1"/>
    </source>
</evidence>
<dbReference type="Proteomes" id="UP001165122">
    <property type="component" value="Unassembled WGS sequence"/>
</dbReference>
<proteinExistence type="predicted"/>
<keyword evidence="2" id="KW-1185">Reference proteome</keyword>
<gene>
    <name evidence="1" type="ORF">TrLO_g7820</name>
</gene>